<feature type="active site" evidence="10">
    <location>
        <position position="345"/>
    </location>
</feature>
<evidence type="ECO:0000256" key="12">
    <source>
        <dbReference type="RuleBase" id="RU000454"/>
    </source>
</evidence>
<keyword evidence="15" id="KW-1185">Reference proteome</keyword>
<protein>
    <submittedName>
        <fullName evidence="16">Peptidase A1 domain-containing protein</fullName>
    </submittedName>
</protein>
<evidence type="ECO:0000256" key="1">
    <source>
        <dbReference type="ARBA" id="ARBA00004613"/>
    </source>
</evidence>
<dbReference type="GO" id="GO:0006508">
    <property type="term" value="P:proteolysis"/>
    <property type="evidence" value="ECO:0007669"/>
    <property type="project" value="UniProtKB-KW"/>
</dbReference>
<dbReference type="InterPro" id="IPR001969">
    <property type="entry name" value="Aspartic_peptidase_AS"/>
</dbReference>
<dbReference type="GO" id="GO:0005576">
    <property type="term" value="C:extracellular region"/>
    <property type="evidence" value="ECO:0007669"/>
    <property type="project" value="UniProtKB-SubCell"/>
</dbReference>
<evidence type="ECO:0000256" key="9">
    <source>
        <dbReference type="ARBA" id="ARBA00023180"/>
    </source>
</evidence>
<dbReference type="PRINTS" id="PR00792">
    <property type="entry name" value="PEPSIN"/>
</dbReference>
<evidence type="ECO:0000256" key="13">
    <source>
        <dbReference type="SAM" id="SignalP"/>
    </source>
</evidence>
<dbReference type="InterPro" id="IPR033121">
    <property type="entry name" value="PEPTIDASE_A1"/>
</dbReference>
<dbReference type="PROSITE" id="PS51767">
    <property type="entry name" value="PEPTIDASE_A1"/>
    <property type="match status" value="1"/>
</dbReference>
<dbReference type="Pfam" id="PF00026">
    <property type="entry name" value="Asp"/>
    <property type="match status" value="1"/>
</dbReference>
<keyword evidence="7 12" id="KW-0378">Hydrolase</keyword>
<keyword evidence="5 13" id="KW-0732">Signal</keyword>
<dbReference type="InterPro" id="IPR001461">
    <property type="entry name" value="Aspartic_peptidase_A1"/>
</dbReference>
<dbReference type="WBParaSite" id="GPLIN_000409100">
    <property type="protein sequence ID" value="GPLIN_000409100"/>
    <property type="gene ID" value="GPLIN_000409100"/>
</dbReference>
<evidence type="ECO:0000256" key="2">
    <source>
        <dbReference type="ARBA" id="ARBA00007447"/>
    </source>
</evidence>
<evidence type="ECO:0000256" key="3">
    <source>
        <dbReference type="ARBA" id="ARBA00022525"/>
    </source>
</evidence>
<dbReference type="PANTHER" id="PTHR47966">
    <property type="entry name" value="BETA-SITE APP-CLEAVING ENZYME, ISOFORM A-RELATED"/>
    <property type="match status" value="1"/>
</dbReference>
<sequence length="472" mass="53118">MPLSLPSWLLLFYAVVLFFPEEILSEVFKLPLRRFDSLRSHLRRKGRLAVKAYHEAERVSRLYHSRDPGYLREMYQQIVYDYYDLEYIALISIGTPPQEFEVVMDTGSANLWVPDSTCNSTQQCFSYCQIPFYCDPNCDEYCCGDSSKVSTCDQKNKFTSSKSVSYILYGTGFVHGFLGMDTVRFGTSTGQNVLTIPKTFVGQATSMGKFFRNMPIDGICGLAFRTSIPGLTERESRDWENKHPGTEHFPFGSLAADGVEPPLMNAIAQGKLEKPVFSVFLETEGVDAVNKKGGIFTWGGVDEENCGPILGWTPLTHQTYYEFEIQGVAYGNKLKSNKTQKAISDTGTSLIIGSRSIVESLVKSIGGMHWDEEDGLFLLPCDRHFEPITFTISGRDYPMAKEMLVINAGDPQRPNECIFALVPYDSWGLGPAWILGDPFIRQYCNVYDIGNKKIGFALAKRPLNGREEKIRD</sequence>
<dbReference type="GO" id="GO:0005764">
    <property type="term" value="C:lysosome"/>
    <property type="evidence" value="ECO:0007669"/>
    <property type="project" value="TreeGrafter"/>
</dbReference>
<name>A0A183BU05_GLOPA</name>
<keyword evidence="4 12" id="KW-0645">Protease</keyword>
<dbReference type="PANTHER" id="PTHR47966:SF45">
    <property type="entry name" value="PEPTIDASE A1 DOMAIN-CONTAINING PROTEIN"/>
    <property type="match status" value="1"/>
</dbReference>
<keyword evidence="6 12" id="KW-0064">Aspartyl protease</keyword>
<feature type="chain" id="PRO_5008146650" evidence="13">
    <location>
        <begin position="26"/>
        <end position="472"/>
    </location>
</feature>
<feature type="signal peptide" evidence="13">
    <location>
        <begin position="1"/>
        <end position="25"/>
    </location>
</feature>
<keyword evidence="9" id="KW-0325">Glycoprotein</keyword>
<accession>A0A183BU05</accession>
<reference evidence="16" key="2">
    <citation type="submission" date="2016-06" db="UniProtKB">
        <authorList>
            <consortium name="WormBaseParasite"/>
        </authorList>
    </citation>
    <scope>IDENTIFICATION</scope>
</reference>
<evidence type="ECO:0000256" key="7">
    <source>
        <dbReference type="ARBA" id="ARBA00022801"/>
    </source>
</evidence>
<evidence type="ECO:0000256" key="4">
    <source>
        <dbReference type="ARBA" id="ARBA00022670"/>
    </source>
</evidence>
<dbReference type="Proteomes" id="UP000050741">
    <property type="component" value="Unassembled WGS sequence"/>
</dbReference>
<dbReference type="Gene3D" id="2.40.70.10">
    <property type="entry name" value="Acid Proteases"/>
    <property type="match status" value="2"/>
</dbReference>
<keyword evidence="8 11" id="KW-1015">Disulfide bond</keyword>
<evidence type="ECO:0000256" key="6">
    <source>
        <dbReference type="ARBA" id="ARBA00022750"/>
    </source>
</evidence>
<evidence type="ECO:0000256" key="10">
    <source>
        <dbReference type="PIRSR" id="PIRSR601461-1"/>
    </source>
</evidence>
<dbReference type="CDD" id="cd05471">
    <property type="entry name" value="pepsin_like"/>
    <property type="match status" value="1"/>
</dbReference>
<dbReference type="PROSITE" id="PS00141">
    <property type="entry name" value="ASP_PROTEASE"/>
    <property type="match status" value="1"/>
</dbReference>
<keyword evidence="3" id="KW-0964">Secreted</keyword>
<feature type="active site" evidence="10">
    <location>
        <position position="105"/>
    </location>
</feature>
<comment type="similarity">
    <text evidence="2 12">Belongs to the peptidase A1 family.</text>
</comment>
<evidence type="ECO:0000256" key="5">
    <source>
        <dbReference type="ARBA" id="ARBA00022729"/>
    </source>
</evidence>
<evidence type="ECO:0000259" key="14">
    <source>
        <dbReference type="PROSITE" id="PS51767"/>
    </source>
</evidence>
<dbReference type="AlphaFoldDB" id="A0A183BU05"/>
<feature type="domain" description="Peptidase A1" evidence="14">
    <location>
        <begin position="87"/>
        <end position="457"/>
    </location>
</feature>
<evidence type="ECO:0000256" key="11">
    <source>
        <dbReference type="PIRSR" id="PIRSR601461-2"/>
    </source>
</evidence>
<evidence type="ECO:0000313" key="16">
    <source>
        <dbReference type="WBParaSite" id="GPLIN_000409100"/>
    </source>
</evidence>
<feature type="disulfide bond" evidence="11">
    <location>
        <begin position="381"/>
        <end position="417"/>
    </location>
</feature>
<reference evidence="15" key="1">
    <citation type="submission" date="2014-05" db="EMBL/GenBank/DDBJ databases">
        <title>The genome and life-stage specific transcriptomes of Globodera pallida elucidate key aspects of plant parasitism by a cyst nematode.</title>
        <authorList>
            <person name="Cotton J.A."/>
            <person name="Lilley C.J."/>
            <person name="Jones L.M."/>
            <person name="Kikuchi T."/>
            <person name="Reid A.J."/>
            <person name="Thorpe P."/>
            <person name="Tsai I.J."/>
            <person name="Beasley H."/>
            <person name="Blok V."/>
            <person name="Cock P.J.A."/>
            <person name="Van den Akker S.E."/>
            <person name="Holroyd N."/>
            <person name="Hunt M."/>
            <person name="Mantelin S."/>
            <person name="Naghra H."/>
            <person name="Pain A."/>
            <person name="Palomares-Rius J.E."/>
            <person name="Zarowiecki M."/>
            <person name="Berriman M."/>
            <person name="Jones J.T."/>
            <person name="Urwin P.E."/>
        </authorList>
    </citation>
    <scope>NUCLEOTIDE SEQUENCE [LARGE SCALE GENOMIC DNA]</scope>
    <source>
        <strain evidence="15">Lindley</strain>
    </source>
</reference>
<dbReference type="GO" id="GO:0004190">
    <property type="term" value="F:aspartic-type endopeptidase activity"/>
    <property type="evidence" value="ECO:0007669"/>
    <property type="project" value="UniProtKB-KW"/>
</dbReference>
<evidence type="ECO:0000313" key="15">
    <source>
        <dbReference type="Proteomes" id="UP000050741"/>
    </source>
</evidence>
<comment type="subcellular location">
    <subcellularLocation>
        <location evidence="1">Secreted</location>
    </subcellularLocation>
</comment>
<dbReference type="FunFam" id="2.40.70.10:FF:000058">
    <property type="entry name" value="ASpartyl Protease"/>
    <property type="match status" value="1"/>
</dbReference>
<organism evidence="15 16">
    <name type="scientific">Globodera pallida</name>
    <name type="common">Potato cyst nematode worm</name>
    <name type="synonym">Heterodera pallida</name>
    <dbReference type="NCBI Taxonomy" id="36090"/>
    <lineage>
        <taxon>Eukaryota</taxon>
        <taxon>Metazoa</taxon>
        <taxon>Ecdysozoa</taxon>
        <taxon>Nematoda</taxon>
        <taxon>Chromadorea</taxon>
        <taxon>Rhabditida</taxon>
        <taxon>Tylenchina</taxon>
        <taxon>Tylenchomorpha</taxon>
        <taxon>Tylenchoidea</taxon>
        <taxon>Heteroderidae</taxon>
        <taxon>Heteroderinae</taxon>
        <taxon>Globodera</taxon>
    </lineage>
</organism>
<proteinExistence type="inferred from homology"/>
<dbReference type="InterPro" id="IPR021109">
    <property type="entry name" value="Peptidase_aspartic_dom_sf"/>
</dbReference>
<evidence type="ECO:0000256" key="8">
    <source>
        <dbReference type="ARBA" id="ARBA00023157"/>
    </source>
</evidence>
<dbReference type="InterPro" id="IPR034164">
    <property type="entry name" value="Pepsin-like_dom"/>
</dbReference>
<dbReference type="SUPFAM" id="SSF50630">
    <property type="entry name" value="Acid proteases"/>
    <property type="match status" value="1"/>
</dbReference>